<feature type="transmembrane region" description="Helical" evidence="9">
    <location>
        <begin position="36"/>
        <end position="56"/>
    </location>
</feature>
<dbReference type="NCBIfam" id="NF009243">
    <property type="entry name" value="PRK12599.1-2"/>
    <property type="match status" value="1"/>
</dbReference>
<keyword evidence="5 9" id="KW-0812">Transmembrane</keyword>
<evidence type="ECO:0000256" key="4">
    <source>
        <dbReference type="ARBA" id="ARBA00022475"/>
    </source>
</evidence>
<evidence type="ECO:0000256" key="7">
    <source>
        <dbReference type="ARBA" id="ARBA00023136"/>
    </source>
</evidence>
<comment type="subcellular location">
    <subcellularLocation>
        <location evidence="1 8">Cell membrane</location>
        <topology evidence="1 8">Multi-pass membrane protein</topology>
    </subcellularLocation>
</comment>
<organism evidence="10">
    <name type="scientific">Candidatus Electrothrix aestuarii</name>
    <dbReference type="NCBI Taxonomy" id="3062594"/>
    <lineage>
        <taxon>Bacteria</taxon>
        <taxon>Pseudomonadati</taxon>
        <taxon>Thermodesulfobacteriota</taxon>
        <taxon>Desulfobulbia</taxon>
        <taxon>Desulfobulbales</taxon>
        <taxon>Desulfobulbaceae</taxon>
        <taxon>Candidatus Electrothrix</taxon>
    </lineage>
</organism>
<protein>
    <submittedName>
        <fullName evidence="10">Monovalent cation/H+ antiporter complex subunit F</fullName>
    </submittedName>
</protein>
<evidence type="ECO:0000256" key="8">
    <source>
        <dbReference type="PIRNR" id="PIRNR028784"/>
    </source>
</evidence>
<evidence type="ECO:0000256" key="1">
    <source>
        <dbReference type="ARBA" id="ARBA00004651"/>
    </source>
</evidence>
<dbReference type="InterPro" id="IPR007208">
    <property type="entry name" value="MrpF/PhaF-like"/>
</dbReference>
<feature type="transmembrane region" description="Helical" evidence="9">
    <location>
        <begin position="62"/>
        <end position="84"/>
    </location>
</feature>
<proteinExistence type="inferred from homology"/>
<reference evidence="10" key="1">
    <citation type="journal article" date="2024" name="Syst. Appl. Microbiol.">
        <title>First single-strain enrichments of Electrothrix cable bacteria, description of E. aestuarii sp. nov. and E. rattekaaiensis sp. nov., and proposal of a cable bacteria taxonomy following the rules of the SeqCode.</title>
        <authorList>
            <person name="Plum-Jensen L.E."/>
            <person name="Schramm A."/>
            <person name="Marshall I.P.G."/>
        </authorList>
    </citation>
    <scope>NUCLEOTIDE SEQUENCE</scope>
    <source>
        <strain evidence="10">Rat1</strain>
    </source>
</reference>
<dbReference type="GO" id="GO:0005886">
    <property type="term" value="C:plasma membrane"/>
    <property type="evidence" value="ECO:0007669"/>
    <property type="project" value="UniProtKB-SubCell"/>
</dbReference>
<evidence type="ECO:0000256" key="6">
    <source>
        <dbReference type="ARBA" id="ARBA00022989"/>
    </source>
</evidence>
<evidence type="ECO:0000256" key="3">
    <source>
        <dbReference type="ARBA" id="ARBA00022448"/>
    </source>
</evidence>
<keyword evidence="4 8" id="KW-1003">Cell membrane</keyword>
<dbReference type="PIRSF" id="PIRSF028784">
    <property type="entry name" value="MrpF"/>
    <property type="match status" value="1"/>
</dbReference>
<evidence type="ECO:0000313" key="10">
    <source>
        <dbReference type="EMBL" id="XCN74357.1"/>
    </source>
</evidence>
<accession>A0AAU8LZX8</accession>
<evidence type="ECO:0000256" key="9">
    <source>
        <dbReference type="SAM" id="Phobius"/>
    </source>
</evidence>
<name>A0AAU8LZX8_9BACT</name>
<keyword evidence="3 8" id="KW-0813">Transport</keyword>
<dbReference type="GO" id="GO:0015385">
    <property type="term" value="F:sodium:proton antiporter activity"/>
    <property type="evidence" value="ECO:0007669"/>
    <property type="project" value="TreeGrafter"/>
</dbReference>
<comment type="similarity">
    <text evidence="2 8">Belongs to the CPA3 antiporters (TC 2.A.63) subunit F family.</text>
</comment>
<dbReference type="KEGG" id="eaj:Q3M24_06325"/>
<reference evidence="10" key="2">
    <citation type="submission" date="2024-06" db="EMBL/GenBank/DDBJ databases">
        <authorList>
            <person name="Plum-Jensen L.E."/>
            <person name="Schramm A."/>
            <person name="Marshall I.P.G."/>
        </authorList>
    </citation>
    <scope>NUCLEOTIDE SEQUENCE</scope>
    <source>
        <strain evidence="10">Rat1</strain>
    </source>
</reference>
<gene>
    <name evidence="10" type="ORF">Q3M24_06325</name>
</gene>
<feature type="transmembrane region" description="Helical" evidence="9">
    <location>
        <begin position="6"/>
        <end position="24"/>
    </location>
</feature>
<keyword evidence="6 9" id="KW-1133">Transmembrane helix</keyword>
<keyword evidence="7 8" id="KW-0472">Membrane</keyword>
<dbReference type="AlphaFoldDB" id="A0AAU8LZX8"/>
<dbReference type="EMBL" id="CP159373">
    <property type="protein sequence ID" value="XCN74357.1"/>
    <property type="molecule type" value="Genomic_DNA"/>
</dbReference>
<dbReference type="Pfam" id="PF04066">
    <property type="entry name" value="MrpF_PhaF"/>
    <property type="match status" value="1"/>
</dbReference>
<dbReference type="PANTHER" id="PTHR34702">
    <property type="entry name" value="NA(+)/H(+) ANTIPORTER SUBUNIT F1"/>
    <property type="match status" value="1"/>
</dbReference>
<evidence type="ECO:0000256" key="5">
    <source>
        <dbReference type="ARBA" id="ARBA00022692"/>
    </source>
</evidence>
<keyword evidence="8" id="KW-0050">Antiport</keyword>
<dbReference type="PANTHER" id="PTHR34702:SF1">
    <property type="entry name" value="NA(+)_H(+) ANTIPORTER SUBUNIT F"/>
    <property type="match status" value="1"/>
</dbReference>
<keyword evidence="8" id="KW-0406">Ion transport</keyword>
<evidence type="ECO:0000256" key="2">
    <source>
        <dbReference type="ARBA" id="ARBA00009212"/>
    </source>
</evidence>
<sequence>MSLPTFVVLVILPVLSLALLLTFARLLLGPSLPDRVIALDMTATLSIAVVAVYALATGQPALLDVAIVLALLVFLGTVGFAYYIERRGKLEVGEE</sequence>